<reference evidence="1 2" key="1">
    <citation type="journal article" date="2001" name="FEMS Microbiol. Lett.">
        <title>Oceanobacillus iheyensis gen. nov., sp. nov., a deep-sea extremely halotolerant and alkaliphilic species isolated from a depth of 1050 m on the Iheya Ridge.</title>
        <authorList>
            <person name="Lu J."/>
            <person name="Nogi Y."/>
            <person name="Takami H."/>
        </authorList>
    </citation>
    <scope>NUCLEOTIDE SEQUENCE [LARGE SCALE GENOMIC DNA]</scope>
    <source>
        <strain evidence="2">DSM 14371 / CIP 107618 / JCM 11309 / KCTC 3954 / HTE831</strain>
    </source>
</reference>
<dbReference type="Gene3D" id="3.30.310.100">
    <property type="entry name" value="YugN-like"/>
    <property type="match status" value="1"/>
</dbReference>
<gene>
    <name evidence="1" type="ordered locus">OB0399</name>
</gene>
<dbReference type="SUPFAM" id="SSF160755">
    <property type="entry name" value="YugN-like"/>
    <property type="match status" value="1"/>
</dbReference>
<dbReference type="OrthoDB" id="2988890at2"/>
<dbReference type="HOGENOM" id="CLU_1891976_0_0_9"/>
<sequence>MIQLETGIEGKQAYFGKLQGGLKELGFSLSGSWQYDEGYFDGILSREGAETIYLRLPFHVISGELDSDHALLEFDTPFVINHVVNTGLEKEGSDLATATGLSQFQKPVDADGEIDDKSYWQKNGEHAVQQIIQHIDNNL</sequence>
<evidence type="ECO:0000313" key="1">
    <source>
        <dbReference type="EMBL" id="BAC12355.1"/>
    </source>
</evidence>
<organism evidence="1 2">
    <name type="scientific">Oceanobacillus iheyensis (strain DSM 14371 / CIP 107618 / JCM 11309 / KCTC 3954 / HTE831)</name>
    <dbReference type="NCBI Taxonomy" id="221109"/>
    <lineage>
        <taxon>Bacteria</taxon>
        <taxon>Bacillati</taxon>
        <taxon>Bacillota</taxon>
        <taxon>Bacilli</taxon>
        <taxon>Bacillales</taxon>
        <taxon>Bacillaceae</taxon>
        <taxon>Oceanobacillus</taxon>
    </lineage>
</organism>
<dbReference type="InterPro" id="IPR036491">
    <property type="entry name" value="YugN-like_sf"/>
</dbReference>
<reference evidence="1 2" key="2">
    <citation type="journal article" date="2002" name="Nucleic Acids Res.">
        <title>Genome sequence of Oceanobacillus iheyensis isolated from the Iheya Ridge and its unexpected adaptive capabilities to extreme environments.</title>
        <authorList>
            <person name="Takami H."/>
            <person name="Takaki Y."/>
            <person name="Uchiyama I."/>
        </authorList>
    </citation>
    <scope>NUCLEOTIDE SEQUENCE [LARGE SCALE GENOMIC DNA]</scope>
    <source>
        <strain evidence="2">DSM 14371 / CIP 107618 / JCM 11309 / KCTC 3954 / HTE831</strain>
    </source>
</reference>
<proteinExistence type="predicted"/>
<accession>Q8ET63</accession>
<dbReference type="eggNOG" id="ENOG50331JZ">
    <property type="taxonomic scope" value="Bacteria"/>
</dbReference>
<dbReference type="Pfam" id="PF08868">
    <property type="entry name" value="YugN"/>
    <property type="match status" value="1"/>
</dbReference>
<dbReference type="InterPro" id="IPR014967">
    <property type="entry name" value="Uncharacterised_YugN-like"/>
</dbReference>
<dbReference type="Proteomes" id="UP000000822">
    <property type="component" value="Chromosome"/>
</dbReference>
<dbReference type="AlphaFoldDB" id="Q8ET63"/>
<protein>
    <submittedName>
        <fullName evidence="1">Hypothetical conserved protein</fullName>
    </submittedName>
</protein>
<evidence type="ECO:0000313" key="2">
    <source>
        <dbReference type="Proteomes" id="UP000000822"/>
    </source>
</evidence>
<dbReference type="KEGG" id="oih:OB0399"/>
<dbReference type="RefSeq" id="WP_011064805.1">
    <property type="nucleotide sequence ID" value="NC_004193.1"/>
</dbReference>
<dbReference type="EMBL" id="BA000028">
    <property type="protein sequence ID" value="BAC12355.1"/>
    <property type="molecule type" value="Genomic_DNA"/>
</dbReference>
<name>Q8ET63_OCEIH</name>
<keyword evidence="2" id="KW-1185">Reference proteome</keyword>
<dbReference type="STRING" id="221109.gene:10732602"/>